<protein>
    <submittedName>
        <fullName evidence="2">Uncharcterized protein, DUF927 family</fullName>
    </submittedName>
</protein>
<reference evidence="3" key="1">
    <citation type="submission" date="2017-02" db="EMBL/GenBank/DDBJ databases">
        <authorList>
            <person name="Varghese N."/>
            <person name="Submissions S."/>
        </authorList>
    </citation>
    <scope>NUCLEOTIDE SEQUENCE [LARGE SCALE GENOMIC DNA]</scope>
    <source>
        <strain evidence="3">ATCC BAA-34</strain>
    </source>
</reference>
<feature type="domain" description="DUF927" evidence="1">
    <location>
        <begin position="18"/>
        <end position="155"/>
    </location>
</feature>
<evidence type="ECO:0000313" key="3">
    <source>
        <dbReference type="Proteomes" id="UP000190102"/>
    </source>
</evidence>
<dbReference type="SUPFAM" id="SSF52540">
    <property type="entry name" value="P-loop containing nucleoside triphosphate hydrolases"/>
    <property type="match status" value="1"/>
</dbReference>
<evidence type="ECO:0000313" key="2">
    <source>
        <dbReference type="EMBL" id="SKA22551.1"/>
    </source>
</evidence>
<dbReference type="OrthoDB" id="784829at2"/>
<dbReference type="AlphaFoldDB" id="A0A1T4S406"/>
<name>A0A1T4S406_9BACT</name>
<accession>A0A1T4S406</accession>
<dbReference type="InterPro" id="IPR009270">
    <property type="entry name" value="DUF927"/>
</dbReference>
<proteinExistence type="predicted"/>
<dbReference type="Pfam" id="PF06048">
    <property type="entry name" value="DUF927"/>
    <property type="match status" value="1"/>
</dbReference>
<evidence type="ECO:0000259" key="1">
    <source>
        <dbReference type="Pfam" id="PF06048"/>
    </source>
</evidence>
<keyword evidence="3" id="KW-1185">Reference proteome</keyword>
<dbReference type="Proteomes" id="UP000190102">
    <property type="component" value="Unassembled WGS sequence"/>
</dbReference>
<organism evidence="2 3">
    <name type="scientific">Trichlorobacter thiogenes</name>
    <dbReference type="NCBI Taxonomy" id="115783"/>
    <lineage>
        <taxon>Bacteria</taxon>
        <taxon>Pseudomonadati</taxon>
        <taxon>Thermodesulfobacteriota</taxon>
        <taxon>Desulfuromonadia</taxon>
        <taxon>Geobacterales</taxon>
        <taxon>Geobacteraceae</taxon>
        <taxon>Trichlorobacter</taxon>
    </lineage>
</organism>
<sequence length="448" mass="47885">MNKSKVLLTQSLTGDTPAGYEVSGIKQPWDQQIGGLCIGNSRAILAVCVALAPPLLKVVGLEGGGFHFVGPSSCGKTTLLRVAASVSGNPATTIKTLDATASNLEAAAAVCNDGLLILDELGQAAPDALGGLVYKLASGIGRGRADQRGEARERKSWRNLFLTTGEVDMSTMLKTIGKRPAAGQELRLVSIPAVPDGSGGNGIYENLHGLESGAALSDHFKQATSQYHGAPLRAYLEVLVRDLNQDSHQLRQTFLQAIKGFVDEVVPAGSDGQVMRVAARFGLLSAAGEYAARHGVLPWPEGEAAWGVRECFNAWLQRRGGYGPLEVKNLLETFEGWLQTNGEARFTPMDGDFKGPARPVVNRAGFRRQVAIAMSEDSGMEYFIFPAAFREAIGAAEPRWAARVLVEHKWLSIHKNGDICQLKKLPGAGACRIYHVPSQTGSEDAEEI</sequence>
<dbReference type="EMBL" id="FUWR01000029">
    <property type="protein sequence ID" value="SKA22551.1"/>
    <property type="molecule type" value="Genomic_DNA"/>
</dbReference>
<gene>
    <name evidence="2" type="ORF">SAMN02745119_03209</name>
</gene>
<dbReference type="STRING" id="115783.SAMN02745119_03209"/>
<dbReference type="RefSeq" id="WP_078791445.1">
    <property type="nucleotide sequence ID" value="NZ_FUWR01000029.1"/>
</dbReference>
<dbReference type="InterPro" id="IPR027417">
    <property type="entry name" value="P-loop_NTPase"/>
</dbReference>